<feature type="compositionally biased region" description="Polar residues" evidence="1">
    <location>
        <begin position="10"/>
        <end position="26"/>
    </location>
</feature>
<evidence type="ECO:0000256" key="1">
    <source>
        <dbReference type="SAM" id="MobiDB-lite"/>
    </source>
</evidence>
<feature type="region of interest" description="Disordered" evidence="1">
    <location>
        <begin position="1"/>
        <end position="27"/>
    </location>
</feature>
<evidence type="ECO:0000313" key="3">
    <source>
        <dbReference type="Proteomes" id="UP001279734"/>
    </source>
</evidence>
<evidence type="ECO:0000313" key="2">
    <source>
        <dbReference type="EMBL" id="GMH22094.1"/>
    </source>
</evidence>
<gene>
    <name evidence="2" type="ORF">Nepgr_023937</name>
</gene>
<organism evidence="2 3">
    <name type="scientific">Nepenthes gracilis</name>
    <name type="common">Slender pitcher plant</name>
    <dbReference type="NCBI Taxonomy" id="150966"/>
    <lineage>
        <taxon>Eukaryota</taxon>
        <taxon>Viridiplantae</taxon>
        <taxon>Streptophyta</taxon>
        <taxon>Embryophyta</taxon>
        <taxon>Tracheophyta</taxon>
        <taxon>Spermatophyta</taxon>
        <taxon>Magnoliopsida</taxon>
        <taxon>eudicotyledons</taxon>
        <taxon>Gunneridae</taxon>
        <taxon>Pentapetalae</taxon>
        <taxon>Caryophyllales</taxon>
        <taxon>Nepenthaceae</taxon>
        <taxon>Nepenthes</taxon>
    </lineage>
</organism>
<protein>
    <submittedName>
        <fullName evidence="2">Uncharacterized protein</fullName>
    </submittedName>
</protein>
<reference evidence="2" key="1">
    <citation type="submission" date="2023-05" db="EMBL/GenBank/DDBJ databases">
        <title>Nepenthes gracilis genome sequencing.</title>
        <authorList>
            <person name="Fukushima K."/>
        </authorList>
    </citation>
    <scope>NUCLEOTIDE SEQUENCE</scope>
    <source>
        <strain evidence="2">SING2019-196</strain>
    </source>
</reference>
<dbReference type="AlphaFoldDB" id="A0AAD3XZK3"/>
<name>A0AAD3XZK3_NEPGR</name>
<comment type="caution">
    <text evidence="2">The sequence shown here is derived from an EMBL/GenBank/DDBJ whole genome shotgun (WGS) entry which is preliminary data.</text>
</comment>
<keyword evidence="3" id="KW-1185">Reference proteome</keyword>
<proteinExistence type="predicted"/>
<sequence>MAVNPKYPSFPTTESTRLQRTNNRDLSANVMPENYTAKTTSMQPDNKGAAGKLKFPTGTASKYRSVQTSGIANVANMHPRQSTDGGLPSYIGCGFAMPLNHTVGDARAGSALIPGGAHVEMQSGALLLFDVCCYLGVWHPTDEALWACKMSDASAGLRLIATL</sequence>
<dbReference type="EMBL" id="BSYO01000024">
    <property type="protein sequence ID" value="GMH22094.1"/>
    <property type="molecule type" value="Genomic_DNA"/>
</dbReference>
<dbReference type="Proteomes" id="UP001279734">
    <property type="component" value="Unassembled WGS sequence"/>
</dbReference>
<accession>A0AAD3XZK3</accession>